<evidence type="ECO:0000313" key="6">
    <source>
        <dbReference type="Proteomes" id="UP000321424"/>
    </source>
</evidence>
<dbReference type="Gene3D" id="4.10.800.10">
    <property type="entry name" value="Thyroglobulin type-1"/>
    <property type="match status" value="1"/>
</dbReference>
<dbReference type="InterPro" id="IPR036857">
    <property type="entry name" value="Thyroglobulin_1_sf"/>
</dbReference>
<keyword evidence="6" id="KW-1185">Reference proteome</keyword>
<feature type="region of interest" description="Disordered" evidence="2">
    <location>
        <begin position="26"/>
        <end position="55"/>
    </location>
</feature>
<evidence type="ECO:0000313" key="5">
    <source>
        <dbReference type="EMBL" id="GEM43208.1"/>
    </source>
</evidence>
<evidence type="ECO:0000256" key="2">
    <source>
        <dbReference type="SAM" id="MobiDB-lite"/>
    </source>
</evidence>
<keyword evidence="3" id="KW-0732">Signal</keyword>
<dbReference type="EMBL" id="BJXA01000090">
    <property type="protein sequence ID" value="GEM43208.1"/>
    <property type="molecule type" value="Genomic_DNA"/>
</dbReference>
<accession>A0A511MSJ8</accession>
<feature type="signal peptide" evidence="3">
    <location>
        <begin position="1"/>
        <end position="24"/>
    </location>
</feature>
<dbReference type="Proteomes" id="UP000321424">
    <property type="component" value="Unassembled WGS sequence"/>
</dbReference>
<keyword evidence="1" id="KW-1015">Disulfide bond</keyword>
<organism evidence="5 6">
    <name type="scientific">Nocardia ninae NBRC 108245</name>
    <dbReference type="NCBI Taxonomy" id="1210091"/>
    <lineage>
        <taxon>Bacteria</taxon>
        <taxon>Bacillati</taxon>
        <taxon>Actinomycetota</taxon>
        <taxon>Actinomycetes</taxon>
        <taxon>Mycobacteriales</taxon>
        <taxon>Nocardiaceae</taxon>
        <taxon>Nocardia</taxon>
    </lineage>
</organism>
<proteinExistence type="predicted"/>
<dbReference type="AlphaFoldDB" id="A0A511MSJ8"/>
<evidence type="ECO:0000256" key="1">
    <source>
        <dbReference type="ARBA" id="ARBA00023157"/>
    </source>
</evidence>
<evidence type="ECO:0000256" key="3">
    <source>
        <dbReference type="SAM" id="SignalP"/>
    </source>
</evidence>
<protein>
    <recommendedName>
        <fullName evidence="4">Thyroglobulin type-1 domain-containing protein</fullName>
    </recommendedName>
</protein>
<name>A0A511MSJ8_9NOCA</name>
<reference evidence="5 6" key="1">
    <citation type="submission" date="2019-07" db="EMBL/GenBank/DDBJ databases">
        <title>Whole genome shotgun sequence of Nocardia ninae NBRC 108245.</title>
        <authorList>
            <person name="Hosoyama A."/>
            <person name="Uohara A."/>
            <person name="Ohji S."/>
            <person name="Ichikawa N."/>
        </authorList>
    </citation>
    <scope>NUCLEOTIDE SEQUENCE [LARGE SCALE GENOMIC DNA]</scope>
    <source>
        <strain evidence="5 6">NBRC 108245</strain>
    </source>
</reference>
<dbReference type="SUPFAM" id="SSF57610">
    <property type="entry name" value="Thyroglobulin type-1 domain"/>
    <property type="match status" value="1"/>
</dbReference>
<sequence length="125" mass="13575">MLVLRFALVTVACAAWLVSGTGPAAARPIAEEGTQTDCQRDAAKERAEHSGPSRIVPRCDRNGDYGALQCSENSRFCQVWDPKTGVPLTQPSTRLKRADYILARHYAEERGQEPPVCAQNGGFAS</sequence>
<feature type="compositionally biased region" description="Basic and acidic residues" evidence="2">
    <location>
        <begin position="38"/>
        <end position="55"/>
    </location>
</feature>
<feature type="domain" description="Thyroglobulin type-1" evidence="4">
    <location>
        <begin position="35"/>
        <end position="117"/>
    </location>
</feature>
<dbReference type="Pfam" id="PF00086">
    <property type="entry name" value="Thyroglobulin_1"/>
    <property type="match status" value="1"/>
</dbReference>
<comment type="caution">
    <text evidence="5">The sequence shown here is derived from an EMBL/GenBank/DDBJ whole genome shotgun (WGS) entry which is preliminary data.</text>
</comment>
<evidence type="ECO:0000259" key="4">
    <source>
        <dbReference type="PROSITE" id="PS51162"/>
    </source>
</evidence>
<feature type="chain" id="PRO_5039209194" description="Thyroglobulin type-1 domain-containing protein" evidence="3">
    <location>
        <begin position="25"/>
        <end position="125"/>
    </location>
</feature>
<dbReference type="PROSITE" id="PS51162">
    <property type="entry name" value="THYROGLOBULIN_1_2"/>
    <property type="match status" value="1"/>
</dbReference>
<dbReference type="InterPro" id="IPR000716">
    <property type="entry name" value="Thyroglobulin_1"/>
</dbReference>
<gene>
    <name evidence="5" type="ORF">NN4_77270</name>
</gene>